<evidence type="ECO:0000313" key="4">
    <source>
        <dbReference type="Proteomes" id="UP001244011"/>
    </source>
</evidence>
<gene>
    <name evidence="3" type="ORF">QBC33DRAFT_449234</name>
</gene>
<dbReference type="GO" id="GO:0005737">
    <property type="term" value="C:cytoplasm"/>
    <property type="evidence" value="ECO:0007669"/>
    <property type="project" value="TreeGrafter"/>
</dbReference>
<dbReference type="RefSeq" id="XP_060284633.1">
    <property type="nucleotide sequence ID" value="XM_060424509.1"/>
</dbReference>
<dbReference type="GO" id="GO:0005634">
    <property type="term" value="C:nucleus"/>
    <property type="evidence" value="ECO:0007669"/>
    <property type="project" value="TreeGrafter"/>
</dbReference>
<evidence type="ECO:0000259" key="2">
    <source>
        <dbReference type="Pfam" id="PF11470"/>
    </source>
</evidence>
<dbReference type="InterPro" id="IPR021569">
    <property type="entry name" value="TUG-UBL1"/>
</dbReference>
<feature type="region of interest" description="Disordered" evidence="1">
    <location>
        <begin position="492"/>
        <end position="539"/>
    </location>
</feature>
<dbReference type="SUPFAM" id="SSF54236">
    <property type="entry name" value="Ubiquitin-like"/>
    <property type="match status" value="2"/>
</dbReference>
<dbReference type="EMBL" id="MU839005">
    <property type="protein sequence ID" value="KAK1768420.1"/>
    <property type="molecule type" value="Genomic_DNA"/>
</dbReference>
<dbReference type="GO" id="GO:0006886">
    <property type="term" value="P:intracellular protein transport"/>
    <property type="evidence" value="ECO:0007669"/>
    <property type="project" value="TreeGrafter"/>
</dbReference>
<keyword evidence="4" id="KW-1185">Reference proteome</keyword>
<dbReference type="PANTHER" id="PTHR46467:SF1">
    <property type="entry name" value="TETHER CONTAINING UBX DOMAIN FOR GLUT4"/>
    <property type="match status" value="1"/>
</dbReference>
<dbReference type="Gene3D" id="3.10.20.90">
    <property type="entry name" value="Phosphatidylinositol 3-kinase Catalytic Subunit, Chain A, domain 1"/>
    <property type="match status" value="1"/>
</dbReference>
<feature type="region of interest" description="Disordered" evidence="1">
    <location>
        <begin position="211"/>
        <end position="302"/>
    </location>
</feature>
<dbReference type="InterPro" id="IPR029071">
    <property type="entry name" value="Ubiquitin-like_domsf"/>
</dbReference>
<feature type="compositionally biased region" description="Low complexity" evidence="1">
    <location>
        <begin position="275"/>
        <end position="301"/>
    </location>
</feature>
<dbReference type="GO" id="GO:0012506">
    <property type="term" value="C:vesicle membrane"/>
    <property type="evidence" value="ECO:0007669"/>
    <property type="project" value="TreeGrafter"/>
</dbReference>
<evidence type="ECO:0000256" key="1">
    <source>
        <dbReference type="SAM" id="MobiDB-lite"/>
    </source>
</evidence>
<protein>
    <submittedName>
        <fullName evidence="3">GLUT4 regulating protein TUG-domain-containing protein</fullName>
    </submittedName>
</protein>
<dbReference type="CDD" id="cd16105">
    <property type="entry name" value="Ubl_ASPSCR1_like"/>
    <property type="match status" value="1"/>
</dbReference>
<reference evidence="3" key="1">
    <citation type="submission" date="2023-06" db="EMBL/GenBank/DDBJ databases">
        <title>Genome-scale phylogeny and comparative genomics of the fungal order Sordariales.</title>
        <authorList>
            <consortium name="Lawrence Berkeley National Laboratory"/>
            <person name="Hensen N."/>
            <person name="Bonometti L."/>
            <person name="Westerberg I."/>
            <person name="Brannstrom I.O."/>
            <person name="Guillou S."/>
            <person name="Cros-Aarteil S."/>
            <person name="Calhoun S."/>
            <person name="Haridas S."/>
            <person name="Kuo A."/>
            <person name="Mondo S."/>
            <person name="Pangilinan J."/>
            <person name="Riley R."/>
            <person name="Labutti K."/>
            <person name="Andreopoulos B."/>
            <person name="Lipzen A."/>
            <person name="Chen C."/>
            <person name="Yanf M."/>
            <person name="Daum C."/>
            <person name="Ng V."/>
            <person name="Clum A."/>
            <person name="Steindorff A."/>
            <person name="Ohm R."/>
            <person name="Martin F."/>
            <person name="Silar P."/>
            <person name="Natvig D."/>
            <person name="Lalanne C."/>
            <person name="Gautier V."/>
            <person name="Ament-Velasquez S.L."/>
            <person name="Kruys A."/>
            <person name="Hutchinson M.I."/>
            <person name="Powell A.J."/>
            <person name="Barry K."/>
            <person name="Miller A.N."/>
            <person name="Grigoriev I.V."/>
            <person name="Debuchy R."/>
            <person name="Gladieux P."/>
            <person name="Thoren M.H."/>
            <person name="Johannesson H."/>
        </authorList>
    </citation>
    <scope>NUCLEOTIDE SEQUENCE</scope>
    <source>
        <strain evidence="3">8032-3</strain>
    </source>
</reference>
<evidence type="ECO:0000313" key="3">
    <source>
        <dbReference type="EMBL" id="KAK1768420.1"/>
    </source>
</evidence>
<name>A0AAJ0FPR8_9PEZI</name>
<feature type="compositionally biased region" description="Low complexity" evidence="1">
    <location>
        <begin position="243"/>
        <end position="260"/>
    </location>
</feature>
<comment type="caution">
    <text evidence="3">The sequence shown here is derived from an EMBL/GenBank/DDBJ whole genome shotgun (WGS) entry which is preliminary data.</text>
</comment>
<dbReference type="PANTHER" id="PTHR46467">
    <property type="entry name" value="TETHER CONTAINING UBX DOMAIN FOR GLUT4"/>
    <property type="match status" value="1"/>
</dbReference>
<dbReference type="GeneID" id="85307696"/>
<dbReference type="Proteomes" id="UP001244011">
    <property type="component" value="Unassembled WGS sequence"/>
</dbReference>
<feature type="domain" description="TUG ubiquitin-like" evidence="2">
    <location>
        <begin position="8"/>
        <end position="71"/>
    </location>
</feature>
<dbReference type="AlphaFoldDB" id="A0AAJ0FPR8"/>
<organism evidence="3 4">
    <name type="scientific">Phialemonium atrogriseum</name>
    <dbReference type="NCBI Taxonomy" id="1093897"/>
    <lineage>
        <taxon>Eukaryota</taxon>
        <taxon>Fungi</taxon>
        <taxon>Dikarya</taxon>
        <taxon>Ascomycota</taxon>
        <taxon>Pezizomycotina</taxon>
        <taxon>Sordariomycetes</taxon>
        <taxon>Sordariomycetidae</taxon>
        <taxon>Cephalothecales</taxon>
        <taxon>Cephalothecaceae</taxon>
        <taxon>Phialemonium</taxon>
    </lineage>
</organism>
<dbReference type="Pfam" id="PF11470">
    <property type="entry name" value="TUG-UBL1"/>
    <property type="match status" value="1"/>
</dbReference>
<proteinExistence type="predicted"/>
<feature type="compositionally biased region" description="Basic residues" evidence="1">
    <location>
        <begin position="528"/>
        <end position="539"/>
    </location>
</feature>
<accession>A0AAJ0FPR8</accession>
<sequence>MSAHVEVIATDLRRTKIKVSQGTYLVDVLREACQKLNLSSDKYLLKHKQKQIDLSGPFRTSGLSPGAKLELVAKSSSPSVINVAIQFTGRDAAMIPNGRLTAKFPSDFTIWKVLRQFESGTASGGHNLNITARGTAQSDNGAQSGSGQLYYESPVLNIMGRELSSLEDFQKTLSQCGINSGSVLIRVSFRATGKTLYEAMQDTSQYLSVVEPEGGKEDTAPKQASDETMGEPVAVAGPDSASNAAPQTTGPTPQTEQNTGHPEPIPARQPVEQDTSTAGAAASAGHHNTATDSSASPANADADADALQPVSVFSAPTGNTIAAALIDEPDSDFAPTIAHAQLHQARLLAGTQNKRLKSDKELEAAAAAEAARLAAVKSVAVRVRFPDGTSAQWRFGPDATGATLFRAVRGVMAEPAQPFRLVLPHGTAAGVGVGVVRDAGQAGDTLVRGHGLRGGVLVSLVWGEGASAGARERPFLRDAVASLARDVVVPEVPHVEEDDDEDAGGSAKRVAAGRNQNGERSGEGIGKKLPKWLKLPGKK</sequence>